<name>A0AAD4SMZ3_9MAGN</name>
<organism evidence="1 2">
    <name type="scientific">Papaver atlanticum</name>
    <dbReference type="NCBI Taxonomy" id="357466"/>
    <lineage>
        <taxon>Eukaryota</taxon>
        <taxon>Viridiplantae</taxon>
        <taxon>Streptophyta</taxon>
        <taxon>Embryophyta</taxon>
        <taxon>Tracheophyta</taxon>
        <taxon>Spermatophyta</taxon>
        <taxon>Magnoliopsida</taxon>
        <taxon>Ranunculales</taxon>
        <taxon>Papaveraceae</taxon>
        <taxon>Papaveroideae</taxon>
        <taxon>Papaver</taxon>
    </lineage>
</organism>
<dbReference type="PANTHER" id="PTHR31110">
    <property type="entry name" value="PESTICIDAL CRYSTAL CRY8BA PROTEIN"/>
    <property type="match status" value="1"/>
</dbReference>
<evidence type="ECO:0000313" key="1">
    <source>
        <dbReference type="EMBL" id="KAI3915893.1"/>
    </source>
</evidence>
<sequence>MLDLLRPRIETQFRSWGSCIPTGGSAVPGERLSEITVMLRTKFRNYLQAVVEKLAENTRMQSATKLKKVIQDSKETVVESDVRSRMQPLKEQITNTINHLHNIFDTHVFVAICRGYWDRMGQDVLSFLENRKENRSWYKGSRVAVSVLDDTFASQLQQLLGNALQEKDLEPPRSIMEVRSMLCKDAPNHKDPNYYY</sequence>
<accession>A0AAD4SMZ3</accession>
<keyword evidence="2" id="KW-1185">Reference proteome</keyword>
<dbReference type="PANTHER" id="PTHR31110:SF2">
    <property type="entry name" value="PESTICIDAL CRYSTAL CRY8BA PROTEIN"/>
    <property type="match status" value="1"/>
</dbReference>
<comment type="caution">
    <text evidence="1">The sequence shown here is derived from an EMBL/GenBank/DDBJ whole genome shotgun (WGS) entry which is preliminary data.</text>
</comment>
<dbReference type="Proteomes" id="UP001202328">
    <property type="component" value="Unassembled WGS sequence"/>
</dbReference>
<evidence type="ECO:0000313" key="2">
    <source>
        <dbReference type="Proteomes" id="UP001202328"/>
    </source>
</evidence>
<proteinExistence type="predicted"/>
<protein>
    <submittedName>
        <fullName evidence="1">Uncharacterized protein</fullName>
    </submittedName>
</protein>
<reference evidence="1" key="1">
    <citation type="submission" date="2022-04" db="EMBL/GenBank/DDBJ databases">
        <title>A functionally conserved STORR gene fusion in Papaver species that diverged 16.8 million years ago.</title>
        <authorList>
            <person name="Catania T."/>
        </authorList>
    </citation>
    <scope>NUCLEOTIDE SEQUENCE</scope>
    <source>
        <strain evidence="1">S-188037</strain>
    </source>
</reference>
<dbReference type="EMBL" id="JAJJMB010009125">
    <property type="protein sequence ID" value="KAI3915893.1"/>
    <property type="molecule type" value="Genomic_DNA"/>
</dbReference>
<dbReference type="AlphaFoldDB" id="A0AAD4SMZ3"/>
<gene>
    <name evidence="1" type="ORF">MKW98_004334</name>
</gene>